<comment type="caution">
    <text evidence="1">The sequence shown here is derived from an EMBL/GenBank/DDBJ whole genome shotgun (WGS) entry which is preliminary data.</text>
</comment>
<protein>
    <submittedName>
        <fullName evidence="1">Uncharacterized protein</fullName>
    </submittedName>
</protein>
<reference evidence="2" key="2">
    <citation type="journal article" date="2019" name="Mol. Plant Microbe Interact.">
        <title>Genome sequence resources for four phytopathogenic fungi from the Colletotrichum orbiculare species complex.</title>
        <authorList>
            <person name="Gan P."/>
            <person name="Tsushima A."/>
            <person name="Narusaka M."/>
            <person name="Narusaka Y."/>
            <person name="Takano Y."/>
            <person name="Kubo Y."/>
            <person name="Shirasu K."/>
        </authorList>
    </citation>
    <scope>GENOME REANNOTATION</scope>
    <source>
        <strain evidence="2">104-T / ATCC 96160 / CBS 514.97 / LARS 414 / MAFF 240422</strain>
    </source>
</reference>
<dbReference type="EMBL" id="AMCV02000031">
    <property type="protein sequence ID" value="TDZ17126.1"/>
    <property type="molecule type" value="Genomic_DNA"/>
</dbReference>
<organism evidence="1 2">
    <name type="scientific">Colletotrichum orbiculare (strain 104-T / ATCC 96160 / CBS 514.97 / LARS 414 / MAFF 240422)</name>
    <name type="common">Cucumber anthracnose fungus</name>
    <name type="synonym">Colletotrichum lagenarium</name>
    <dbReference type="NCBI Taxonomy" id="1213857"/>
    <lineage>
        <taxon>Eukaryota</taxon>
        <taxon>Fungi</taxon>
        <taxon>Dikarya</taxon>
        <taxon>Ascomycota</taxon>
        <taxon>Pezizomycotina</taxon>
        <taxon>Sordariomycetes</taxon>
        <taxon>Hypocreomycetidae</taxon>
        <taxon>Glomerellales</taxon>
        <taxon>Glomerellaceae</taxon>
        <taxon>Colletotrichum</taxon>
        <taxon>Colletotrichum orbiculare species complex</taxon>
    </lineage>
</organism>
<reference evidence="2" key="1">
    <citation type="journal article" date="2013" name="New Phytol.">
        <title>Comparative genomic and transcriptomic analyses reveal the hemibiotrophic stage shift of Colletotrichum fungi.</title>
        <authorList>
            <person name="Gan P."/>
            <person name="Ikeda K."/>
            <person name="Irieda H."/>
            <person name="Narusaka M."/>
            <person name="O'Connell R.J."/>
            <person name="Narusaka Y."/>
            <person name="Takano Y."/>
            <person name="Kubo Y."/>
            <person name="Shirasu K."/>
        </authorList>
    </citation>
    <scope>NUCLEOTIDE SEQUENCE [LARGE SCALE GENOMIC DNA]</scope>
    <source>
        <strain evidence="2">104-T / ATCC 96160 / CBS 514.97 / LARS 414 / MAFF 240422</strain>
    </source>
</reference>
<sequence length="175" mass="19453">MDTRYTVTAEFRGATNVNIIAHLSTLKKLTVIPHQEKLPDKLAAVPAGLMIYNGELGSGKSTFGLKVVECLALQTLLRSNANNDDWPKSENGKVISNPTKVNLMISYYKRHAEQGTFIYASSNPIGWNPPCLKCGGPAHDKKKLYDYVRPCPTCKGSHHPRFCKKSIHIRGTFRP</sequence>
<evidence type="ECO:0000313" key="2">
    <source>
        <dbReference type="Proteomes" id="UP000014480"/>
    </source>
</evidence>
<dbReference type="AlphaFoldDB" id="A0A484FHI1"/>
<accession>A0A484FHI1</accession>
<name>A0A484FHI1_COLOR</name>
<proteinExistence type="predicted"/>
<dbReference type="Proteomes" id="UP000014480">
    <property type="component" value="Unassembled WGS sequence"/>
</dbReference>
<gene>
    <name evidence="1" type="ORF">Cob_v009816</name>
</gene>
<evidence type="ECO:0000313" key="1">
    <source>
        <dbReference type="EMBL" id="TDZ17126.1"/>
    </source>
</evidence>
<keyword evidence="2" id="KW-1185">Reference proteome</keyword>